<accession>A0A497ESS9</accession>
<evidence type="ECO:0000313" key="2">
    <source>
        <dbReference type="Proteomes" id="UP000281962"/>
    </source>
</evidence>
<gene>
    <name evidence="1" type="ORF">DRJ21_02245</name>
</gene>
<comment type="caution">
    <text evidence="1">The sequence shown here is derived from an EMBL/GenBank/DDBJ whole genome shotgun (WGS) entry which is preliminary data.</text>
</comment>
<evidence type="ECO:0000313" key="1">
    <source>
        <dbReference type="EMBL" id="RLE49648.1"/>
    </source>
</evidence>
<name>A0A497ESS9_9CREN</name>
<dbReference type="AlphaFoldDB" id="A0A497ESS9"/>
<reference evidence="1 2" key="1">
    <citation type="submission" date="2018-06" db="EMBL/GenBank/DDBJ databases">
        <title>Extensive metabolic versatility and redundancy in microbially diverse, dynamic hydrothermal sediments.</title>
        <authorList>
            <person name="Dombrowski N."/>
            <person name="Teske A."/>
            <person name="Baker B.J."/>
        </authorList>
    </citation>
    <scope>NUCLEOTIDE SEQUENCE [LARGE SCALE GENOMIC DNA]</scope>
    <source>
        <strain evidence="1">B30_G17</strain>
    </source>
</reference>
<feature type="non-terminal residue" evidence="1">
    <location>
        <position position="1"/>
    </location>
</feature>
<proteinExistence type="predicted"/>
<organism evidence="1 2">
    <name type="scientific">Thermoproteota archaeon</name>
    <dbReference type="NCBI Taxonomy" id="2056631"/>
    <lineage>
        <taxon>Archaea</taxon>
        <taxon>Thermoproteota</taxon>
    </lineage>
</organism>
<dbReference type="Proteomes" id="UP000281962">
    <property type="component" value="Unassembled WGS sequence"/>
</dbReference>
<protein>
    <submittedName>
        <fullName evidence="1">Uncharacterized protein</fullName>
    </submittedName>
</protein>
<sequence>TYKCIYCGKESSNIICPKCLEERDIERIKREILYKIDGVLPLNIFRKFLLIAIARNMPSIIDEYFSSRNVFPEIEGRIKVHASRREILGSFEIRNGEIVDIIRVDGVEKITYKSRSKLSMLKWRSLYKDKGEITGIATVWTLKNLMSAGANLNLLTIKPLTFKMH</sequence>
<dbReference type="EMBL" id="QMQY01000092">
    <property type="protein sequence ID" value="RLE49648.1"/>
    <property type="molecule type" value="Genomic_DNA"/>
</dbReference>